<dbReference type="GO" id="GO:0016491">
    <property type="term" value="F:oxidoreductase activity"/>
    <property type="evidence" value="ECO:0007669"/>
    <property type="project" value="InterPro"/>
</dbReference>
<dbReference type="InterPro" id="IPR020051">
    <property type="entry name" value="SagB-type_dehydrogenase"/>
</dbReference>
<dbReference type="NCBIfam" id="TIGR03605">
    <property type="entry name" value="antibiot_sagB"/>
    <property type="match status" value="1"/>
</dbReference>
<dbReference type="CDD" id="cd02142">
    <property type="entry name" value="McbC_SagB-like_oxidoreductase"/>
    <property type="match status" value="1"/>
</dbReference>
<dbReference type="InterPro" id="IPR000415">
    <property type="entry name" value="Nitroreductase-like"/>
</dbReference>
<dbReference type="Proteomes" id="UP000587942">
    <property type="component" value="Unassembled WGS sequence"/>
</dbReference>
<dbReference type="RefSeq" id="WP_167830449.1">
    <property type="nucleotide sequence ID" value="NZ_JAAVUM010000001.1"/>
</dbReference>
<dbReference type="PANTHER" id="PTHR43745">
    <property type="entry name" value="NITROREDUCTASE MJ1384-RELATED"/>
    <property type="match status" value="1"/>
</dbReference>
<evidence type="ECO:0000313" key="1">
    <source>
        <dbReference type="EMBL" id="NKE03911.1"/>
    </source>
</evidence>
<gene>
    <name evidence="1" type="ORF">GWK17_00235</name>
</gene>
<reference evidence="1 2" key="1">
    <citation type="submission" date="2020-03" db="EMBL/GenBank/DDBJ databases">
        <authorList>
            <person name="Sun Q."/>
        </authorList>
    </citation>
    <scope>NUCLEOTIDE SEQUENCE [LARGE SCALE GENOMIC DNA]</scope>
    <source>
        <strain evidence="1 2">KACC 21451</strain>
    </source>
</reference>
<dbReference type="AlphaFoldDB" id="A0A846TN92"/>
<sequence length="518" mass="58320">MNHDQFLSDLQFNIERANQENWEPNWEDAPLSYKLYQGLPVVPLSGEVPLSLAVKKPPARPGIEEIGHFLWYSYGMTQVSESYFSDDADPVHTFRRHAPSGGGLYPNELYVYLKIEDLPEGVYHYDPAHHRLVLLRAGNFDSYISAALGDRCDISSCFGTAFISTMFWKNFFKYNNFSYRLHGLDAGVLMGQLLAASKRFGFATGVYFQYLDSAINHLLGLSEQEESVYSIIPLSVEMTNWTANGSASRNNRSSEKLTRELKPVEFEHYERSKKVLEFPKLIALNEASKLESTESFTRVCNPSGNSEKSLQIHLPQTESLAYDLAEVSKKRSSPEMDFIISNVSQQQLSSLLKESTSAFSYRNDLDDIYGSNEPRVSIYGCIYNVGGIPNGAYSYNQAQHSLQEIQQGDHRLRLQTGLSIDNVNLMQVPLCLHVAGNIEFFREELGYRGYRILQMEAGMLVQSLLLTASAIGFGGHPLLGFDASKADELYRMKGKTSLIQIPIGSYRPRAWLKGGLHS</sequence>
<dbReference type="EMBL" id="JAAVUM010000001">
    <property type="protein sequence ID" value="NKE03911.1"/>
    <property type="molecule type" value="Genomic_DNA"/>
</dbReference>
<dbReference type="SUPFAM" id="SSF55469">
    <property type="entry name" value="FMN-dependent nitroreductase-like"/>
    <property type="match status" value="1"/>
</dbReference>
<dbReference type="Gene3D" id="3.40.109.10">
    <property type="entry name" value="NADH Oxidase"/>
    <property type="match status" value="2"/>
</dbReference>
<dbReference type="PANTHER" id="PTHR43745:SF2">
    <property type="entry name" value="NITROREDUCTASE MJ1384-RELATED"/>
    <property type="match status" value="1"/>
</dbReference>
<name>A0A846TN92_9BACI</name>
<proteinExistence type="predicted"/>
<protein>
    <submittedName>
        <fullName evidence="1">SagB/ThcOx family dehydrogenase</fullName>
    </submittedName>
</protein>
<comment type="caution">
    <text evidence="1">The sequence shown here is derived from an EMBL/GenBank/DDBJ whole genome shotgun (WGS) entry which is preliminary data.</text>
</comment>
<organism evidence="1 2">
    <name type="scientific">Mesobacillus selenatarsenatis</name>
    <dbReference type="NCBI Taxonomy" id="388741"/>
    <lineage>
        <taxon>Bacteria</taxon>
        <taxon>Bacillati</taxon>
        <taxon>Bacillota</taxon>
        <taxon>Bacilli</taxon>
        <taxon>Bacillales</taxon>
        <taxon>Bacillaceae</taxon>
        <taxon>Mesobacillus</taxon>
    </lineage>
</organism>
<evidence type="ECO:0000313" key="2">
    <source>
        <dbReference type="Proteomes" id="UP000587942"/>
    </source>
</evidence>
<accession>A0A846TN92</accession>
<dbReference type="InterPro" id="IPR052544">
    <property type="entry name" value="Bacteriocin_Proc_Enz"/>
</dbReference>